<proteinExistence type="predicted"/>
<feature type="compositionally biased region" description="Polar residues" evidence="1">
    <location>
        <begin position="185"/>
        <end position="195"/>
    </location>
</feature>
<reference evidence="2 3" key="1">
    <citation type="submission" date="2014-06" db="EMBL/GenBank/DDBJ databases">
        <authorList>
            <person name="Swart Estienne"/>
        </authorList>
    </citation>
    <scope>NUCLEOTIDE SEQUENCE [LARGE SCALE GENOMIC DNA]</scope>
    <source>
        <strain evidence="2 3">130c</strain>
    </source>
</reference>
<protein>
    <submittedName>
        <fullName evidence="2">Uncharacterized protein</fullName>
    </submittedName>
</protein>
<dbReference type="EMBL" id="CCKQ01002401">
    <property type="protein sequence ID" value="CDW73489.1"/>
    <property type="molecule type" value="Genomic_DNA"/>
</dbReference>
<evidence type="ECO:0000256" key="1">
    <source>
        <dbReference type="SAM" id="MobiDB-lite"/>
    </source>
</evidence>
<dbReference type="AlphaFoldDB" id="A0A077ZV52"/>
<sequence>MEGLSTDIAKILYLSHQLFVSNIIDLDQKKNLKLRVIQDDQRLLKAFSEFVNMPNFLKQVSDIPIGKSTKERCLKILTENGVIKNTSTLLNAQSASRSKGGDSSLLSNRQKKFGDRASPNGEGKINLAQEQNKFLQLNLQINAGQQEYFEDLTSPLDSKIIKKKQDKRDQKEDNQDKRFNDQKQRPTLNINNSRMLNCDVGQSPVVLSLNQNRNSKLR</sequence>
<keyword evidence="3" id="KW-1185">Reference proteome</keyword>
<dbReference type="InParanoid" id="A0A077ZV52"/>
<name>A0A077ZV52_STYLE</name>
<feature type="region of interest" description="Disordered" evidence="1">
    <location>
        <begin position="160"/>
        <end position="195"/>
    </location>
</feature>
<feature type="region of interest" description="Disordered" evidence="1">
    <location>
        <begin position="91"/>
        <end position="123"/>
    </location>
</feature>
<evidence type="ECO:0000313" key="2">
    <source>
        <dbReference type="EMBL" id="CDW73489.1"/>
    </source>
</evidence>
<feature type="compositionally biased region" description="Basic and acidic residues" evidence="1">
    <location>
        <begin position="166"/>
        <end position="184"/>
    </location>
</feature>
<accession>A0A077ZV52</accession>
<gene>
    <name evidence="2" type="primary">Contig2304.g2487</name>
    <name evidence="2" type="ORF">STYLEM_2469</name>
</gene>
<organism evidence="2 3">
    <name type="scientific">Stylonychia lemnae</name>
    <name type="common">Ciliate</name>
    <dbReference type="NCBI Taxonomy" id="5949"/>
    <lineage>
        <taxon>Eukaryota</taxon>
        <taxon>Sar</taxon>
        <taxon>Alveolata</taxon>
        <taxon>Ciliophora</taxon>
        <taxon>Intramacronucleata</taxon>
        <taxon>Spirotrichea</taxon>
        <taxon>Stichotrichia</taxon>
        <taxon>Sporadotrichida</taxon>
        <taxon>Oxytrichidae</taxon>
        <taxon>Stylonychinae</taxon>
        <taxon>Stylonychia</taxon>
    </lineage>
</organism>
<dbReference type="Proteomes" id="UP000039865">
    <property type="component" value="Unassembled WGS sequence"/>
</dbReference>
<evidence type="ECO:0000313" key="3">
    <source>
        <dbReference type="Proteomes" id="UP000039865"/>
    </source>
</evidence>